<reference evidence="2" key="1">
    <citation type="submission" date="2021-12" db="EMBL/GenBank/DDBJ databases">
        <title>Bradyrhizobium xenonodulans sp. nov.</title>
        <authorList>
            <person name="Claassens R."/>
            <person name="Venter S.N."/>
            <person name="Beukes C.W."/>
            <person name="Stepkowski T."/>
            <person name="Steenkamp E.T."/>
        </authorList>
    </citation>
    <scope>NUCLEOTIDE SEQUENCE</scope>
    <source>
        <strain evidence="2">14AB</strain>
    </source>
</reference>
<evidence type="ECO:0000313" key="3">
    <source>
        <dbReference type="Proteomes" id="UP001179614"/>
    </source>
</evidence>
<dbReference type="Proteomes" id="UP001179614">
    <property type="component" value="Chromosome"/>
</dbReference>
<evidence type="ECO:0000313" key="2">
    <source>
        <dbReference type="EMBL" id="WBL78054.1"/>
    </source>
</evidence>
<keyword evidence="3" id="KW-1185">Reference proteome</keyword>
<protein>
    <submittedName>
        <fullName evidence="2">DUF2285 domain-containing protein</fullName>
    </submittedName>
</protein>
<proteinExistence type="predicted"/>
<organism evidence="2 3">
    <name type="scientific">Bradyrhizobium xenonodulans</name>
    <dbReference type="NCBI Taxonomy" id="2736875"/>
    <lineage>
        <taxon>Bacteria</taxon>
        <taxon>Pseudomonadati</taxon>
        <taxon>Pseudomonadota</taxon>
        <taxon>Alphaproteobacteria</taxon>
        <taxon>Hyphomicrobiales</taxon>
        <taxon>Nitrobacteraceae</taxon>
        <taxon>Bradyrhizobium</taxon>
    </lineage>
</organism>
<feature type="domain" description="T6SS Transcription factor RovC-like DNA binding" evidence="1">
    <location>
        <begin position="3"/>
        <end position="104"/>
    </location>
</feature>
<dbReference type="RefSeq" id="WP_270163337.1">
    <property type="nucleotide sequence ID" value="NZ_CP089391.1"/>
</dbReference>
<dbReference type="InterPro" id="IPR018754">
    <property type="entry name" value="RovC-like_DNA-bd"/>
</dbReference>
<gene>
    <name evidence="2" type="ORF">I3J27_34695</name>
</gene>
<evidence type="ECO:0000259" key="1">
    <source>
        <dbReference type="Pfam" id="PF10074"/>
    </source>
</evidence>
<name>A0ABY7MKF3_9BRAD</name>
<sequence length="110" mass="12634">MEFDRDFDARALAAQRLWRAMNERAVGPASHGLSKQRCERLRAAIQALDAHDAGGTYRIIAEALFGKKRIPDRAWKTHDLRNRTIRLVQSGLALMRGGYRELLRPKHKNK</sequence>
<accession>A0ABY7MKF3</accession>
<dbReference type="EMBL" id="CP089391">
    <property type="protein sequence ID" value="WBL78054.1"/>
    <property type="molecule type" value="Genomic_DNA"/>
</dbReference>
<dbReference type="Pfam" id="PF10074">
    <property type="entry name" value="RovC_DNA-bd"/>
    <property type="match status" value="1"/>
</dbReference>